<evidence type="ECO:0000313" key="2">
    <source>
        <dbReference type="Proteomes" id="UP000005139"/>
    </source>
</evidence>
<name>A1HQ94_9FIRM</name>
<evidence type="ECO:0000313" key="1">
    <source>
        <dbReference type="EMBL" id="EAX47800.1"/>
    </source>
</evidence>
<protein>
    <submittedName>
        <fullName evidence="1">Uncharacterized protein</fullName>
    </submittedName>
</protein>
<proteinExistence type="predicted"/>
<comment type="caution">
    <text evidence="1">The sequence shown here is derived from an EMBL/GenBank/DDBJ whole genome shotgun (WGS) entry which is preliminary data.</text>
</comment>
<keyword evidence="2" id="KW-1185">Reference proteome</keyword>
<reference evidence="1 2" key="2">
    <citation type="submission" date="2007-01" db="EMBL/GenBank/DDBJ databases">
        <title>Sequencing of the draft genome and assembly of Thermosinus carboxydivorans Nor1.</title>
        <authorList>
            <consortium name="US DOE Joint Genome Institute (JGI-PGF)"/>
            <person name="Copeland A."/>
            <person name="Lucas S."/>
            <person name="Lapidus A."/>
            <person name="Barry K."/>
            <person name="Glavina del Rio T."/>
            <person name="Dalin E."/>
            <person name="Tice H."/>
            <person name="Bruce D."/>
            <person name="Pitluck S."/>
            <person name="Richardson P."/>
        </authorList>
    </citation>
    <scope>NUCLEOTIDE SEQUENCE [LARGE SCALE GENOMIC DNA]</scope>
    <source>
        <strain evidence="1 2">Nor1</strain>
    </source>
</reference>
<dbReference type="AlphaFoldDB" id="A1HQ94"/>
<organism evidence="1 2">
    <name type="scientific">Thermosinus carboxydivorans Nor1</name>
    <dbReference type="NCBI Taxonomy" id="401526"/>
    <lineage>
        <taxon>Bacteria</taxon>
        <taxon>Bacillati</taxon>
        <taxon>Bacillota</taxon>
        <taxon>Negativicutes</taxon>
        <taxon>Selenomonadales</taxon>
        <taxon>Sporomusaceae</taxon>
        <taxon>Thermosinus</taxon>
    </lineage>
</organism>
<reference evidence="1 2" key="1">
    <citation type="submission" date="2007-01" db="EMBL/GenBank/DDBJ databases">
        <title>Annotation of the draft genome assembly of Thermosinus carboxydivorans Nor1.</title>
        <authorList>
            <consortium name="US DOE Joint Genome Institute (JGI-ORNL)"/>
            <person name="Larimer F."/>
            <person name="Land M."/>
            <person name="Hauser L."/>
        </authorList>
    </citation>
    <scope>NUCLEOTIDE SEQUENCE [LARGE SCALE GENOMIC DNA]</scope>
    <source>
        <strain evidence="1 2">Nor1</strain>
    </source>
</reference>
<dbReference type="EMBL" id="AAWL01000007">
    <property type="protein sequence ID" value="EAX47800.1"/>
    <property type="molecule type" value="Genomic_DNA"/>
</dbReference>
<sequence>MHLRFEPAYQHKYKKLPAMEPMSKARFCWQHYDFKKLEKVQEVIKNLLKTAETASRKRAITEVWRYIRNNWDGITKLSAARFTGLDD</sequence>
<dbReference type="Proteomes" id="UP000005139">
    <property type="component" value="Unassembled WGS sequence"/>
</dbReference>
<gene>
    <name evidence="1" type="ORF">TcarDRAFT_1206</name>
</gene>
<accession>A1HQ94</accession>